<dbReference type="InterPro" id="IPR025857">
    <property type="entry name" value="MacB_PCD"/>
</dbReference>
<keyword evidence="3 6" id="KW-0812">Transmembrane</keyword>
<keyword evidence="5 6" id="KW-0472">Membrane</keyword>
<feature type="transmembrane region" description="Helical" evidence="6">
    <location>
        <begin position="674"/>
        <end position="698"/>
    </location>
</feature>
<comment type="subcellular location">
    <subcellularLocation>
        <location evidence="1">Cell membrane</location>
        <topology evidence="1">Multi-pass membrane protein</topology>
    </subcellularLocation>
</comment>
<dbReference type="AlphaFoldDB" id="A0A1E5T2J5"/>
<organism evidence="9 10">
    <name type="scientific">Roseivirga misakiensis</name>
    <dbReference type="NCBI Taxonomy" id="1563681"/>
    <lineage>
        <taxon>Bacteria</taxon>
        <taxon>Pseudomonadati</taxon>
        <taxon>Bacteroidota</taxon>
        <taxon>Cytophagia</taxon>
        <taxon>Cytophagales</taxon>
        <taxon>Roseivirgaceae</taxon>
        <taxon>Roseivirga</taxon>
    </lineage>
</organism>
<evidence type="ECO:0000313" key="10">
    <source>
        <dbReference type="Proteomes" id="UP000095552"/>
    </source>
</evidence>
<dbReference type="GO" id="GO:0022857">
    <property type="term" value="F:transmembrane transporter activity"/>
    <property type="evidence" value="ECO:0007669"/>
    <property type="project" value="TreeGrafter"/>
</dbReference>
<feature type="transmembrane region" description="Helical" evidence="6">
    <location>
        <begin position="335"/>
        <end position="358"/>
    </location>
</feature>
<sequence>MYKNYFKITFRNILKYKGYSFINIFGLALGMASCLLILLFVHNERSFDGFHEKKSNIYRLDEVQTFGAVSAQKVALSMYPMGPNLMADYPQIIDFTRYWTLNRTLLNIDNVSHYLENPVRVDTSFLRIFDFKLIQGDRDKALNESLNILLSESNAERIYGSENPMGKIIDIPDFGAQFTVAGVFEDVPDNSHLQFDALVSTLAWDDEQRKNAWGSNYLNTYLELANNVDIDALESKFNDFLVKFMGEESLDYYELFLQPLNEVHLGSMDITHDYNNHKKFSKASVDIFLILAFFVLLIASINFMNLSTARAATRSREVGVRKSVGAFKGQITGQFVIESIMLALLALVVAIGMCYGAINTLINIIDRDLSMNLFFEPFNLMLVLVTAVLIGSLSGIYPAFVMSRFNPVTALKGNGSTGGRSTFRSVLVVFQFAIAIAIIIGTTIATRQLNFMQNLDLGFDKELVVSIDMYGDTNEKYDVLRSELNNQPSIIGVTGTSQKLGNNLHQTSTTYELDTARVNGSSSFVIVDSNFFDFYKMEIVEGRALSKDFAADGQGRSFIVNESLAKELGADGSDVLGMPFHFGGTDTLGAIVGIVKDFNYNKLNLKVEPLFMSNQPWASWSEINVKIKPGNIQASLEEIEAVWTSLFPQRPFEYEFLDDHIDAMYQSEQQLTQVISILSGLSIIIASLGLFGLASFTVRQRLKEMGIRKVLGASVSQIVMLLSKRFTVLVLIAFIVAAPLTYYLMNDWLEGYTYKITVGVTVFLIVGVGSWLIALLTVSIQSLRAAKSNPVDTLRIE</sequence>
<keyword evidence="4 6" id="KW-1133">Transmembrane helix</keyword>
<dbReference type="Proteomes" id="UP000095552">
    <property type="component" value="Unassembled WGS sequence"/>
</dbReference>
<keyword evidence="10" id="KW-1185">Reference proteome</keyword>
<evidence type="ECO:0000256" key="2">
    <source>
        <dbReference type="ARBA" id="ARBA00022475"/>
    </source>
</evidence>
<feature type="transmembrane region" description="Helical" evidence="6">
    <location>
        <begin position="756"/>
        <end position="778"/>
    </location>
</feature>
<feature type="domain" description="ABC3 transporter permease C-terminal" evidence="7">
    <location>
        <begin position="677"/>
        <end position="790"/>
    </location>
</feature>
<dbReference type="InterPro" id="IPR050250">
    <property type="entry name" value="Macrolide_Exporter_MacB"/>
</dbReference>
<feature type="transmembrane region" description="Helical" evidence="6">
    <location>
        <begin position="422"/>
        <end position="445"/>
    </location>
</feature>
<evidence type="ECO:0000256" key="6">
    <source>
        <dbReference type="SAM" id="Phobius"/>
    </source>
</evidence>
<feature type="transmembrane region" description="Helical" evidence="6">
    <location>
        <begin position="726"/>
        <end position="744"/>
    </location>
</feature>
<dbReference type="PANTHER" id="PTHR30572:SF18">
    <property type="entry name" value="ABC-TYPE MACROLIDE FAMILY EXPORT SYSTEM PERMEASE COMPONENT 2"/>
    <property type="match status" value="1"/>
</dbReference>
<evidence type="ECO:0000256" key="5">
    <source>
        <dbReference type="ARBA" id="ARBA00023136"/>
    </source>
</evidence>
<protein>
    <recommendedName>
        <fullName evidence="11">ABC transporter permease</fullName>
    </recommendedName>
</protein>
<evidence type="ECO:0000259" key="7">
    <source>
        <dbReference type="Pfam" id="PF02687"/>
    </source>
</evidence>
<evidence type="ECO:0008006" key="11">
    <source>
        <dbReference type="Google" id="ProtNLM"/>
    </source>
</evidence>
<dbReference type="Pfam" id="PF02687">
    <property type="entry name" value="FtsX"/>
    <property type="match status" value="2"/>
</dbReference>
<gene>
    <name evidence="9" type="ORF">BFP71_14870</name>
</gene>
<dbReference type="Pfam" id="PF12704">
    <property type="entry name" value="MacB_PCD"/>
    <property type="match status" value="2"/>
</dbReference>
<dbReference type="EMBL" id="MDGQ01000005">
    <property type="protein sequence ID" value="OEK05603.1"/>
    <property type="molecule type" value="Genomic_DNA"/>
</dbReference>
<keyword evidence="2" id="KW-1003">Cell membrane</keyword>
<comment type="caution">
    <text evidence="9">The sequence shown here is derived from an EMBL/GenBank/DDBJ whole genome shotgun (WGS) entry which is preliminary data.</text>
</comment>
<evidence type="ECO:0000313" key="9">
    <source>
        <dbReference type="EMBL" id="OEK05603.1"/>
    </source>
</evidence>
<dbReference type="GO" id="GO:0005886">
    <property type="term" value="C:plasma membrane"/>
    <property type="evidence" value="ECO:0007669"/>
    <property type="project" value="UniProtKB-SubCell"/>
</dbReference>
<reference evidence="9 10" key="1">
    <citation type="submission" date="2016-08" db="EMBL/GenBank/DDBJ databases">
        <title>Draft genome of Fabibacter sp. strain SK-8.</title>
        <authorList>
            <person name="Wong S.-K."/>
            <person name="Hamasaki K."/>
            <person name="Yoshizawa S."/>
        </authorList>
    </citation>
    <scope>NUCLEOTIDE SEQUENCE [LARGE SCALE GENOMIC DNA]</scope>
    <source>
        <strain evidence="9 10">SK-8</strain>
    </source>
</reference>
<proteinExistence type="predicted"/>
<evidence type="ECO:0000256" key="1">
    <source>
        <dbReference type="ARBA" id="ARBA00004651"/>
    </source>
</evidence>
<accession>A0A1E5T2J5</accession>
<feature type="transmembrane region" description="Helical" evidence="6">
    <location>
        <begin position="378"/>
        <end position="401"/>
    </location>
</feature>
<feature type="domain" description="ABC3 transporter permease C-terminal" evidence="7">
    <location>
        <begin position="290"/>
        <end position="407"/>
    </location>
</feature>
<dbReference type="PROSITE" id="PS51257">
    <property type="entry name" value="PROKAR_LIPOPROTEIN"/>
    <property type="match status" value="1"/>
</dbReference>
<evidence type="ECO:0000256" key="3">
    <source>
        <dbReference type="ARBA" id="ARBA00022692"/>
    </source>
</evidence>
<feature type="transmembrane region" description="Helical" evidence="6">
    <location>
        <begin position="287"/>
        <end position="306"/>
    </location>
</feature>
<dbReference type="PANTHER" id="PTHR30572">
    <property type="entry name" value="MEMBRANE COMPONENT OF TRANSPORTER-RELATED"/>
    <property type="match status" value="1"/>
</dbReference>
<feature type="domain" description="MacB-like periplasmic core" evidence="8">
    <location>
        <begin position="432"/>
        <end position="639"/>
    </location>
</feature>
<feature type="domain" description="MacB-like periplasmic core" evidence="8">
    <location>
        <begin position="20"/>
        <end position="237"/>
    </location>
</feature>
<name>A0A1E5T2J5_9BACT</name>
<evidence type="ECO:0000259" key="8">
    <source>
        <dbReference type="Pfam" id="PF12704"/>
    </source>
</evidence>
<dbReference type="InterPro" id="IPR003838">
    <property type="entry name" value="ABC3_permease_C"/>
</dbReference>
<feature type="transmembrane region" description="Helical" evidence="6">
    <location>
        <begin position="21"/>
        <end position="41"/>
    </location>
</feature>
<dbReference type="STRING" id="1563681.BFP71_14870"/>
<evidence type="ECO:0000256" key="4">
    <source>
        <dbReference type="ARBA" id="ARBA00022989"/>
    </source>
</evidence>